<dbReference type="RefSeq" id="WP_039483041.1">
    <property type="nucleotide sequence ID" value="NZ_JSYN01000046.1"/>
</dbReference>
<accession>A0A0C1CXV6</accession>
<protein>
    <recommendedName>
        <fullName evidence="4">Peptidase metallopeptidase domain-containing protein</fullName>
    </recommendedName>
</protein>
<dbReference type="EMBL" id="JSYN01000046">
    <property type="protein sequence ID" value="KIA89191.1"/>
    <property type="molecule type" value="Genomic_DNA"/>
</dbReference>
<name>A0A0C1CXV6_9SPHI</name>
<dbReference type="GO" id="GO:0008237">
    <property type="term" value="F:metallopeptidase activity"/>
    <property type="evidence" value="ECO:0007669"/>
    <property type="project" value="InterPro"/>
</dbReference>
<proteinExistence type="predicted"/>
<gene>
    <name evidence="2" type="ORF">OC25_25695</name>
</gene>
<reference evidence="2 3" key="1">
    <citation type="submission" date="2014-10" db="EMBL/GenBank/DDBJ databases">
        <title>Pedobacter Kyungheensis.</title>
        <authorList>
            <person name="Anderson B.M."/>
            <person name="Newman J.D."/>
        </authorList>
    </citation>
    <scope>NUCLEOTIDE SEQUENCE [LARGE SCALE GENOMIC DNA]</scope>
    <source>
        <strain evidence="2 3">KACC 16221</strain>
    </source>
</reference>
<comment type="caution">
    <text evidence="2">The sequence shown here is derived from an EMBL/GenBank/DDBJ whole genome shotgun (WGS) entry which is preliminary data.</text>
</comment>
<keyword evidence="1" id="KW-0732">Signal</keyword>
<sequence length="399" mass="42250">MKKVPMKKTLYFLATMGAAFVMTTTGCKKNEKSMPDAEINTAAIGDVSLDKVVKDLKTIKAIGFDPTSAKIVADGYIVEGDIHLSRKSLDGFAMQPARQEQYSTQYKIATSGVRTINLALTNSGSAGNLNTAFDNTVKDLNNLKLPSLKFVRVTDLTKADITVAFKDLGKADANGNVTLGQDGSFVNPDGNPGSDISLNSNPDAGIASASVSFLQSVLDHEFGHAIGLRHTDYRDRLYGELKSGGSNPTSTAQDAALTNLTKQLVDDKYGAGTWNKQSAKSKASLKAQVFAAYFDEGEGSSSDYSLATHIYGTPLTPTYTNNTFTTATDPLSIMISYANSSNLTYSAYDNIALLGLYGSANQQALIQNYLTSTGTVTSAANAKGLTTVAQVVTAVKAAN</sequence>
<dbReference type="AlphaFoldDB" id="A0A0C1CXV6"/>
<dbReference type="InterPro" id="IPR024653">
    <property type="entry name" value="Peptidase_M10/M27/M57"/>
</dbReference>
<evidence type="ECO:0000313" key="3">
    <source>
        <dbReference type="Proteomes" id="UP000031246"/>
    </source>
</evidence>
<feature type="signal peptide" evidence="1">
    <location>
        <begin position="1"/>
        <end position="21"/>
    </location>
</feature>
<dbReference type="SUPFAM" id="SSF55486">
    <property type="entry name" value="Metalloproteases ('zincins'), catalytic domain"/>
    <property type="match status" value="1"/>
</dbReference>
<evidence type="ECO:0000313" key="2">
    <source>
        <dbReference type="EMBL" id="KIA89191.1"/>
    </source>
</evidence>
<evidence type="ECO:0008006" key="4">
    <source>
        <dbReference type="Google" id="ProtNLM"/>
    </source>
</evidence>
<dbReference type="Pfam" id="PF12388">
    <property type="entry name" value="Peptidase_M57"/>
    <property type="match status" value="1"/>
</dbReference>
<dbReference type="PROSITE" id="PS51257">
    <property type="entry name" value="PROKAR_LIPOPROTEIN"/>
    <property type="match status" value="1"/>
</dbReference>
<dbReference type="OrthoDB" id="626541at2"/>
<feature type="chain" id="PRO_5002130460" description="Peptidase metallopeptidase domain-containing protein" evidence="1">
    <location>
        <begin position="22"/>
        <end position="399"/>
    </location>
</feature>
<dbReference type="Proteomes" id="UP000031246">
    <property type="component" value="Unassembled WGS sequence"/>
</dbReference>
<dbReference type="InterPro" id="IPR024079">
    <property type="entry name" value="MetalloPept_cat_dom_sf"/>
</dbReference>
<organism evidence="2 3">
    <name type="scientific">Pedobacter kyungheensis</name>
    <dbReference type="NCBI Taxonomy" id="1069985"/>
    <lineage>
        <taxon>Bacteria</taxon>
        <taxon>Pseudomonadati</taxon>
        <taxon>Bacteroidota</taxon>
        <taxon>Sphingobacteriia</taxon>
        <taxon>Sphingobacteriales</taxon>
        <taxon>Sphingobacteriaceae</taxon>
        <taxon>Pedobacter</taxon>
    </lineage>
</organism>
<dbReference type="Gene3D" id="3.40.390.10">
    <property type="entry name" value="Collagenase (Catalytic Domain)"/>
    <property type="match status" value="1"/>
</dbReference>
<evidence type="ECO:0000256" key="1">
    <source>
        <dbReference type="SAM" id="SignalP"/>
    </source>
</evidence>
<keyword evidence="3" id="KW-1185">Reference proteome</keyword>